<evidence type="ECO:0000256" key="2">
    <source>
        <dbReference type="ARBA" id="ARBA00018426"/>
    </source>
</evidence>
<sequence length="924" mass="97592">MAAAPAAAKPPSGPEGLNVIALISGGKDSFFSLLHCRANGHRVIALANLHPALGPPGYSSFAAVSGPALASDVATPAHHLDQSLPKAPRQAQTIRADPDTEPAEDPAPAGPGRSCGGAVGNDTPGLGGEGDDQEQEDDLNSFMYQTVGHQVIPLYAEATGIPLYRRAITGGAGQHGKDYSHYGDSSLSGSGTACEARAADDTEEADETESMVPLLRAIKAAHPEANAICAGAILSTYQRTRVESVATRLGLVPLAFLWKFPVLPATWSEEDPLAPTETQLLDDMAAVGLEARLVKVSSGGLDDSFLWTNVASPAGRDMVQRAMWRFGPAETGAVIGEGGEFETLVLDGPARLFRKRVVVDEADRQVIKEGGGSAWLKLRNARLEEKEKTTDPSDDDNDGEDKVRIPGLLEPRFISVQDALKTAEETAAFLGEGEQAVTLPRLGRLQIGTSEELQQLCFLGDASSRSASVEAETRSIVEQIRQGLRVAALLPSAIVSATILLRRMADFPAINSIYGELFDAPNPPSRVTIACGGLLSPGDVNIAVYLNVHSGLQPGQRQGLHVQSRSYWAPANIGPYSQAISVPVASLAAADANVATDGGLKFVSIAGQIPLIPATMALPAGDNTMRLQLALSLQHLWRIGLDTDVQWWTSAVAYFPSSGVQPDAMPLNARLAGKAWETAHRWSPFEDSLDEDDDEDNDGPDLWESKFNRGAMSLAAGGGYRDISDAPEGSLLPKWSVVDPATRAGKKTPPLFTAEVVELPRGAGVEWHAHLGIAKASDGSITSRTLLQDSLGAGSGRSLVDVHQTIIAQQTPGEAKEIAVVQTVVAERYAPPTSGNSKTGSGEGHGPVVLAALAQLGDVVQGCRPSLVVRYVDVEIYPLEFGATRMSGEDDGRLAPVVPCASLWDARGRRLASVGVYQSVFEKD</sequence>
<evidence type="ECO:0000313" key="8">
    <source>
        <dbReference type="EMBL" id="KAK3372531.1"/>
    </source>
</evidence>
<dbReference type="PANTHER" id="PTHR12196">
    <property type="entry name" value="DOMAIN OF UNKNOWN FUNCTION 71 DUF71 -CONTAINING PROTEIN"/>
    <property type="match status" value="1"/>
</dbReference>
<dbReference type="CDD" id="cd01994">
    <property type="entry name" value="AANH_PF0828-like"/>
    <property type="match status" value="1"/>
</dbReference>
<feature type="region of interest" description="Disordered" evidence="6">
    <location>
        <begin position="181"/>
        <end position="209"/>
    </location>
</feature>
<dbReference type="Pfam" id="PF01042">
    <property type="entry name" value="Ribonuc_L-PSP"/>
    <property type="match status" value="1"/>
</dbReference>
<comment type="catalytic activity">
    <reaction evidence="5">
        <text>diphthine-[translation elongation factor 2] + NH4(+) + ATP = diphthamide-[translation elongation factor 2] + AMP + diphosphate + H(+)</text>
        <dbReference type="Rhea" id="RHEA:19753"/>
        <dbReference type="Rhea" id="RHEA-COMP:10172"/>
        <dbReference type="Rhea" id="RHEA-COMP:10174"/>
        <dbReference type="ChEBI" id="CHEBI:15378"/>
        <dbReference type="ChEBI" id="CHEBI:16692"/>
        <dbReference type="ChEBI" id="CHEBI:28938"/>
        <dbReference type="ChEBI" id="CHEBI:30616"/>
        <dbReference type="ChEBI" id="CHEBI:33019"/>
        <dbReference type="ChEBI" id="CHEBI:82696"/>
        <dbReference type="ChEBI" id="CHEBI:456215"/>
        <dbReference type="EC" id="6.3.1.14"/>
    </reaction>
</comment>
<dbReference type="Pfam" id="PF01902">
    <property type="entry name" value="Diphthami_syn_2"/>
    <property type="match status" value="1"/>
</dbReference>
<evidence type="ECO:0000256" key="1">
    <source>
        <dbReference type="ARBA" id="ARBA00012089"/>
    </source>
</evidence>
<dbReference type="GO" id="GO:0017178">
    <property type="term" value="F:diphthine-ammonia ligase activity"/>
    <property type="evidence" value="ECO:0007669"/>
    <property type="project" value="UniProtKB-EC"/>
</dbReference>
<reference evidence="8" key="2">
    <citation type="submission" date="2023-06" db="EMBL/GenBank/DDBJ databases">
        <authorList>
            <consortium name="Lawrence Berkeley National Laboratory"/>
            <person name="Haridas S."/>
            <person name="Hensen N."/>
            <person name="Bonometti L."/>
            <person name="Westerberg I."/>
            <person name="Brannstrom I.O."/>
            <person name="Guillou S."/>
            <person name="Cros-Aarteil S."/>
            <person name="Calhoun S."/>
            <person name="Kuo A."/>
            <person name="Mondo S."/>
            <person name="Pangilinan J."/>
            <person name="Riley R."/>
            <person name="LaButti K."/>
            <person name="Andreopoulos B."/>
            <person name="Lipzen A."/>
            <person name="Chen C."/>
            <person name="Yanf M."/>
            <person name="Daum C."/>
            <person name="Ng V."/>
            <person name="Clum A."/>
            <person name="Steindorff A."/>
            <person name="Ohm R."/>
            <person name="Martin F."/>
            <person name="Silar P."/>
            <person name="Natvig D."/>
            <person name="Lalanne C."/>
            <person name="Gautier V."/>
            <person name="Ament-velasquez S.L."/>
            <person name="Kruys A."/>
            <person name="Hutchinson M.I."/>
            <person name="Powell A.J."/>
            <person name="Barry K."/>
            <person name="Miller A.N."/>
            <person name="Grigoriev I.V."/>
            <person name="Debuchy R."/>
            <person name="Gladieux P."/>
            <person name="Thoren M.H."/>
            <person name="Johannesson H."/>
        </authorList>
    </citation>
    <scope>NUCLEOTIDE SEQUENCE</scope>
    <source>
        <strain evidence="8">CBS 232.78</strain>
    </source>
</reference>
<evidence type="ECO:0000256" key="3">
    <source>
        <dbReference type="ARBA" id="ARBA00029814"/>
    </source>
</evidence>
<dbReference type="Proteomes" id="UP001285441">
    <property type="component" value="Unassembled WGS sequence"/>
</dbReference>
<evidence type="ECO:0000259" key="7">
    <source>
        <dbReference type="Pfam" id="PF01902"/>
    </source>
</evidence>
<dbReference type="SUPFAM" id="SSF55298">
    <property type="entry name" value="YjgF-like"/>
    <property type="match status" value="2"/>
</dbReference>
<dbReference type="InterPro" id="IPR006175">
    <property type="entry name" value="YjgF/YER057c/UK114"/>
</dbReference>
<evidence type="ECO:0000313" key="9">
    <source>
        <dbReference type="Proteomes" id="UP001285441"/>
    </source>
</evidence>
<dbReference type="SUPFAM" id="SSF52402">
    <property type="entry name" value="Adenine nucleotide alpha hydrolases-like"/>
    <property type="match status" value="1"/>
</dbReference>
<feature type="region of interest" description="Disordered" evidence="6">
    <location>
        <begin position="75"/>
        <end position="135"/>
    </location>
</feature>
<dbReference type="AlphaFoldDB" id="A0AAE0K9F9"/>
<dbReference type="GO" id="GO:0017183">
    <property type="term" value="P:protein histidyl modification to diphthamide"/>
    <property type="evidence" value="ECO:0007669"/>
    <property type="project" value="TreeGrafter"/>
</dbReference>
<evidence type="ECO:0000256" key="4">
    <source>
        <dbReference type="ARBA" id="ARBA00031552"/>
    </source>
</evidence>
<dbReference type="CDD" id="cd06156">
    <property type="entry name" value="eu_AANH_C_2"/>
    <property type="match status" value="1"/>
</dbReference>
<reference evidence="8" key="1">
    <citation type="journal article" date="2023" name="Mol. Phylogenet. Evol.">
        <title>Genome-scale phylogeny and comparative genomics of the fungal order Sordariales.</title>
        <authorList>
            <person name="Hensen N."/>
            <person name="Bonometti L."/>
            <person name="Westerberg I."/>
            <person name="Brannstrom I.O."/>
            <person name="Guillou S."/>
            <person name="Cros-Aarteil S."/>
            <person name="Calhoun S."/>
            <person name="Haridas S."/>
            <person name="Kuo A."/>
            <person name="Mondo S."/>
            <person name="Pangilinan J."/>
            <person name="Riley R."/>
            <person name="LaButti K."/>
            <person name="Andreopoulos B."/>
            <person name="Lipzen A."/>
            <person name="Chen C."/>
            <person name="Yan M."/>
            <person name="Daum C."/>
            <person name="Ng V."/>
            <person name="Clum A."/>
            <person name="Steindorff A."/>
            <person name="Ohm R.A."/>
            <person name="Martin F."/>
            <person name="Silar P."/>
            <person name="Natvig D.O."/>
            <person name="Lalanne C."/>
            <person name="Gautier V."/>
            <person name="Ament-Velasquez S.L."/>
            <person name="Kruys A."/>
            <person name="Hutchinson M.I."/>
            <person name="Powell A.J."/>
            <person name="Barry K."/>
            <person name="Miller A.N."/>
            <person name="Grigoriev I.V."/>
            <person name="Debuchy R."/>
            <person name="Gladieux P."/>
            <person name="Hiltunen Thoren M."/>
            <person name="Johannesson H."/>
        </authorList>
    </citation>
    <scope>NUCLEOTIDE SEQUENCE</scope>
    <source>
        <strain evidence="8">CBS 232.78</strain>
    </source>
</reference>
<dbReference type="Gene3D" id="3.30.1330.40">
    <property type="entry name" value="RutC-like"/>
    <property type="match status" value="2"/>
</dbReference>
<evidence type="ECO:0000256" key="6">
    <source>
        <dbReference type="SAM" id="MobiDB-lite"/>
    </source>
</evidence>
<dbReference type="Gene3D" id="3.90.1490.10">
    <property type="entry name" value="putative n-type atp pyrophosphatase, domain 2"/>
    <property type="match status" value="1"/>
</dbReference>
<organism evidence="8 9">
    <name type="scientific">Podospora didyma</name>
    <dbReference type="NCBI Taxonomy" id="330526"/>
    <lineage>
        <taxon>Eukaryota</taxon>
        <taxon>Fungi</taxon>
        <taxon>Dikarya</taxon>
        <taxon>Ascomycota</taxon>
        <taxon>Pezizomycotina</taxon>
        <taxon>Sordariomycetes</taxon>
        <taxon>Sordariomycetidae</taxon>
        <taxon>Sordariales</taxon>
        <taxon>Podosporaceae</taxon>
        <taxon>Podospora</taxon>
    </lineage>
</organism>
<feature type="domain" description="Diphthamide synthase" evidence="7">
    <location>
        <begin position="208"/>
        <end position="366"/>
    </location>
</feature>
<gene>
    <name evidence="8" type="ORF">B0H63DRAFT_401354</name>
</gene>
<dbReference type="InterPro" id="IPR035959">
    <property type="entry name" value="RutC-like_sf"/>
</dbReference>
<protein>
    <recommendedName>
        <fullName evidence="2">Diphthine--ammonia ligase</fullName>
        <ecNumber evidence="1">6.3.1.14</ecNumber>
    </recommendedName>
    <alternativeName>
        <fullName evidence="3">Diphthamide synthase</fullName>
    </alternativeName>
    <alternativeName>
        <fullName evidence="4">Diphthamide synthetase</fullName>
    </alternativeName>
</protein>
<comment type="caution">
    <text evidence="8">The sequence shown here is derived from an EMBL/GenBank/DDBJ whole genome shotgun (WGS) entry which is preliminary data.</text>
</comment>
<dbReference type="PANTHER" id="PTHR12196:SF2">
    <property type="entry name" value="DIPHTHINE--AMMONIA LIGASE"/>
    <property type="match status" value="1"/>
</dbReference>
<dbReference type="InterPro" id="IPR014729">
    <property type="entry name" value="Rossmann-like_a/b/a_fold"/>
</dbReference>
<dbReference type="InterPro" id="IPR002761">
    <property type="entry name" value="Diphthami_syn_dom"/>
</dbReference>
<evidence type="ECO:0000256" key="5">
    <source>
        <dbReference type="ARBA" id="ARBA00048108"/>
    </source>
</evidence>
<dbReference type="EC" id="6.3.1.14" evidence="1"/>
<name>A0AAE0K9F9_9PEZI</name>
<keyword evidence="9" id="KW-1185">Reference proteome</keyword>
<dbReference type="EMBL" id="JAULSW010000008">
    <property type="protein sequence ID" value="KAK3372531.1"/>
    <property type="molecule type" value="Genomic_DNA"/>
</dbReference>
<dbReference type="CDD" id="cd06155">
    <property type="entry name" value="eu_AANH_C_1"/>
    <property type="match status" value="1"/>
</dbReference>
<dbReference type="Gene3D" id="3.40.50.620">
    <property type="entry name" value="HUPs"/>
    <property type="match status" value="1"/>
</dbReference>
<proteinExistence type="predicted"/>
<accession>A0AAE0K9F9</accession>
<dbReference type="InterPro" id="IPR030662">
    <property type="entry name" value="DPH6/MJ0570"/>
</dbReference>